<dbReference type="AlphaFoldDB" id="A0A7R8XE68"/>
<evidence type="ECO:0000313" key="3">
    <source>
        <dbReference type="EMBL" id="CAD7246094.1"/>
    </source>
</evidence>
<dbReference type="InterPro" id="IPR000477">
    <property type="entry name" value="RT_dom"/>
</dbReference>
<keyword evidence="1" id="KW-0863">Zinc-finger</keyword>
<dbReference type="PANTHER" id="PTHR19446">
    <property type="entry name" value="REVERSE TRANSCRIPTASES"/>
    <property type="match status" value="1"/>
</dbReference>
<sequence length="1048" mass="117884">MVPYDELKIQILIETCSGNKWFQSRTRFTSGRNFINLCRLRTNSLMCRELYTRGKREELRLCRANCLKVESLSHIPQGCLSSTLWFRVTRHNRLLSMVSDEFTSLGYQVITEPRVMIHGELRKPDLLLIKNNSVTVCDLTVGWESPTTLNERHTAKACIFPTLSSNCSKQPWWNLLSLLHIRQRYWMGPKGPSPTMPNEVMLQGGKRTVLSDKPLNPQWTGGDGHSQPKACGTGVSQPLCRGRGDTVTGKVMVTVGSYTGPPKRNNFIMMNTGLASDWFGSDDDSCLNIGAPGPTGGTDLAANAPPTPSIPVVEGGTVVLGYPLKVPLSCSICSALLLGRAGLESHFTSHGVAAVEYFCMRCGRKDFPRYHSCACHYAKCNPKVIPKEPDLLYRCEVCRRQFATSRGLGQHERHQHPTVRNEKRQAGTTKAARLPRGYWSDVELLILWEMEESLSGDPRLNQLIAENLHQVGSWTMNLLTSFNRPVPSSSQYLNLRLLRTPPTGPGPEGLIIAKLKEFDVHSLSALLNIFLWVKDISVSPKISKTVLIPKAGDLSKASNWKPITISSALIRLLHKILAKRLSLSIQEKLSPTQRAFLPVDGTRVNTFLLDAIIDRARRCHREIHCVSLDIAKAFDSVSHFSIRRCLQRFGFNDTTQYIMSRYRANFLNKRNLTPKVEKCSSISLVPEKKTRKIKVLTEPTFSLNNQFIPNIYISQSFKYMGIYFNHHGKMTPNTSNFHILLERLFSTLLKPQQKIFVLRMFAIPRPLHQLSLGRYTSGLLKSLDCKIRGFVKGTLRLPTSTASAVLYARVRDGGLSIPLIKIADLDDPPAQAFASSTQSRMIRKRCGSPSSSWMQRRKWKLQLHFSINCHGLEENVKSPGNTWFSKGTKFTSGRTYINLCRLRTNLLICRELNSRGTLEGIRTCEVGCSRTESLSHQGCPATHWSRITRHNRFLDLVVDRLSSLGFSILYEPRITINGELRKPDLILVQDQNVTICDLTVGWETPTSLDDRHTQKVDYYGNQAIALSSRGGISPLSNTFLQSCGLTEK</sequence>
<feature type="non-terminal residue" evidence="3">
    <location>
        <position position="1"/>
    </location>
</feature>
<dbReference type="Proteomes" id="UP000677054">
    <property type="component" value="Unassembled WGS sequence"/>
</dbReference>
<name>A0A7R8XE68_9CRUS</name>
<accession>A0A7R8XE68</accession>
<keyword evidence="1" id="KW-0479">Metal-binding</keyword>
<dbReference type="CDD" id="cd01650">
    <property type="entry name" value="RT_nLTR_like"/>
    <property type="match status" value="1"/>
</dbReference>
<dbReference type="InterPro" id="IPR013087">
    <property type="entry name" value="Znf_C2H2_type"/>
</dbReference>
<dbReference type="EMBL" id="LR900550">
    <property type="protein sequence ID" value="CAD7246094.1"/>
    <property type="molecule type" value="Genomic_DNA"/>
</dbReference>
<evidence type="ECO:0000259" key="2">
    <source>
        <dbReference type="PROSITE" id="PS50157"/>
    </source>
</evidence>
<dbReference type="PROSITE" id="PS50157">
    <property type="entry name" value="ZINC_FINGER_C2H2_2"/>
    <property type="match status" value="1"/>
</dbReference>
<evidence type="ECO:0000256" key="1">
    <source>
        <dbReference type="PROSITE-ProRule" id="PRU00042"/>
    </source>
</evidence>
<keyword evidence="4" id="KW-1185">Reference proteome</keyword>
<dbReference type="PROSITE" id="PS00028">
    <property type="entry name" value="ZINC_FINGER_C2H2_1"/>
    <property type="match status" value="1"/>
</dbReference>
<dbReference type="Pfam" id="PF00078">
    <property type="entry name" value="RVT_1"/>
    <property type="match status" value="1"/>
</dbReference>
<dbReference type="EMBL" id="CAJPEV010001033">
    <property type="protein sequence ID" value="CAG0890306.1"/>
    <property type="molecule type" value="Genomic_DNA"/>
</dbReference>
<keyword evidence="1" id="KW-0862">Zinc</keyword>
<organism evidence="3">
    <name type="scientific">Darwinula stevensoni</name>
    <dbReference type="NCBI Taxonomy" id="69355"/>
    <lineage>
        <taxon>Eukaryota</taxon>
        <taxon>Metazoa</taxon>
        <taxon>Ecdysozoa</taxon>
        <taxon>Arthropoda</taxon>
        <taxon>Crustacea</taxon>
        <taxon>Oligostraca</taxon>
        <taxon>Ostracoda</taxon>
        <taxon>Podocopa</taxon>
        <taxon>Podocopida</taxon>
        <taxon>Darwinulocopina</taxon>
        <taxon>Darwinuloidea</taxon>
        <taxon>Darwinulidae</taxon>
        <taxon>Darwinula</taxon>
    </lineage>
</organism>
<dbReference type="OrthoDB" id="8197617at2759"/>
<feature type="domain" description="C2H2-type" evidence="2">
    <location>
        <begin position="393"/>
        <end position="421"/>
    </location>
</feature>
<evidence type="ECO:0000313" key="4">
    <source>
        <dbReference type="Proteomes" id="UP000677054"/>
    </source>
</evidence>
<proteinExistence type="predicted"/>
<dbReference type="GO" id="GO:0008270">
    <property type="term" value="F:zinc ion binding"/>
    <property type="evidence" value="ECO:0007669"/>
    <property type="project" value="UniProtKB-KW"/>
</dbReference>
<reference evidence="3" key="1">
    <citation type="submission" date="2020-11" db="EMBL/GenBank/DDBJ databases">
        <authorList>
            <person name="Tran Van P."/>
        </authorList>
    </citation>
    <scope>NUCLEOTIDE SEQUENCE</scope>
</reference>
<dbReference type="SMART" id="SM00355">
    <property type="entry name" value="ZnF_C2H2"/>
    <property type="match status" value="2"/>
</dbReference>
<protein>
    <recommendedName>
        <fullName evidence="2">C2H2-type domain-containing protein</fullName>
    </recommendedName>
</protein>
<gene>
    <name evidence="3" type="ORF">DSTB1V02_LOCUS5954</name>
</gene>